<dbReference type="AlphaFoldDB" id="A0ABD2WKR6"/>
<protein>
    <recommendedName>
        <fullName evidence="4">RNase H type-1 domain-containing protein</fullName>
    </recommendedName>
</protein>
<proteinExistence type="predicted"/>
<organism evidence="2 3">
    <name type="scientific">Trichogramma kaykai</name>
    <dbReference type="NCBI Taxonomy" id="54128"/>
    <lineage>
        <taxon>Eukaryota</taxon>
        <taxon>Metazoa</taxon>
        <taxon>Ecdysozoa</taxon>
        <taxon>Arthropoda</taxon>
        <taxon>Hexapoda</taxon>
        <taxon>Insecta</taxon>
        <taxon>Pterygota</taxon>
        <taxon>Neoptera</taxon>
        <taxon>Endopterygota</taxon>
        <taxon>Hymenoptera</taxon>
        <taxon>Apocrita</taxon>
        <taxon>Proctotrupomorpha</taxon>
        <taxon>Chalcidoidea</taxon>
        <taxon>Trichogrammatidae</taxon>
        <taxon>Trichogramma</taxon>
    </lineage>
</organism>
<evidence type="ECO:0008006" key="4">
    <source>
        <dbReference type="Google" id="ProtNLM"/>
    </source>
</evidence>
<name>A0ABD2WKR6_9HYME</name>
<accession>A0ABD2WKR6</accession>
<evidence type="ECO:0000313" key="2">
    <source>
        <dbReference type="EMBL" id="KAL3393425.1"/>
    </source>
</evidence>
<keyword evidence="1" id="KW-1133">Transmembrane helix</keyword>
<dbReference type="EMBL" id="JBJJXI010000097">
    <property type="protein sequence ID" value="KAL3393425.1"/>
    <property type="molecule type" value="Genomic_DNA"/>
</dbReference>
<reference evidence="2 3" key="1">
    <citation type="journal article" date="2024" name="bioRxiv">
        <title>A reference genome for Trichogramma kaykai: A tiny desert-dwelling parasitoid wasp with competing sex-ratio distorters.</title>
        <authorList>
            <person name="Culotta J."/>
            <person name="Lindsey A.R."/>
        </authorList>
    </citation>
    <scope>NUCLEOTIDE SEQUENCE [LARGE SCALE GENOMIC DNA]</scope>
    <source>
        <strain evidence="2 3">KSX58</strain>
    </source>
</reference>
<feature type="transmembrane region" description="Helical" evidence="1">
    <location>
        <begin position="118"/>
        <end position="143"/>
    </location>
</feature>
<keyword evidence="1" id="KW-0472">Membrane</keyword>
<sequence length="147" mass="17082">MSVSENIKVDIRWWMKKLPLAMKVFRCSGFDLTIFTDASDTGWGAKLDALETCDLWSKHQLSEDINFKELLAVKYALESLASNAHNCSILLRIDNFLRHRYFNVKLTRRPPQLRVMDLLQNFFGVSWYPILKLSVCSLISWALGPIW</sequence>
<dbReference type="Proteomes" id="UP001627154">
    <property type="component" value="Unassembled WGS sequence"/>
</dbReference>
<keyword evidence="1" id="KW-0812">Transmembrane</keyword>
<gene>
    <name evidence="2" type="ORF">TKK_012108</name>
</gene>
<dbReference type="CDD" id="cd09275">
    <property type="entry name" value="RNase_HI_RT_DIRS1"/>
    <property type="match status" value="1"/>
</dbReference>
<evidence type="ECO:0000256" key="1">
    <source>
        <dbReference type="SAM" id="Phobius"/>
    </source>
</evidence>
<keyword evidence="3" id="KW-1185">Reference proteome</keyword>
<evidence type="ECO:0000313" key="3">
    <source>
        <dbReference type="Proteomes" id="UP001627154"/>
    </source>
</evidence>
<comment type="caution">
    <text evidence="2">The sequence shown here is derived from an EMBL/GenBank/DDBJ whole genome shotgun (WGS) entry which is preliminary data.</text>
</comment>